<proteinExistence type="predicted"/>
<comment type="caution">
    <text evidence="3">The sequence shown here is derived from an EMBL/GenBank/DDBJ whole genome shotgun (WGS) entry which is preliminary data.</text>
</comment>
<evidence type="ECO:0000313" key="4">
    <source>
        <dbReference type="Proteomes" id="UP000298030"/>
    </source>
</evidence>
<feature type="region of interest" description="Disordered" evidence="2">
    <location>
        <begin position="1"/>
        <end position="132"/>
    </location>
</feature>
<feature type="region of interest" description="Disordered" evidence="2">
    <location>
        <begin position="643"/>
        <end position="666"/>
    </location>
</feature>
<feature type="region of interest" description="Disordered" evidence="2">
    <location>
        <begin position="376"/>
        <end position="405"/>
    </location>
</feature>
<keyword evidence="1" id="KW-0175">Coiled coil</keyword>
<evidence type="ECO:0000256" key="1">
    <source>
        <dbReference type="SAM" id="Coils"/>
    </source>
</evidence>
<dbReference type="OrthoDB" id="2425321at2759"/>
<feature type="compositionally biased region" description="Polar residues" evidence="2">
    <location>
        <begin position="285"/>
        <end position="295"/>
    </location>
</feature>
<feature type="compositionally biased region" description="Low complexity" evidence="2">
    <location>
        <begin position="1"/>
        <end position="20"/>
    </location>
</feature>
<sequence length="666" mass="71843">MSTITTHSRNSSSSSLSSKSLPPPPSPIKHAPNPHPYAIKTTSSALTSHTTSSPSHAEAYKHYVPPPSPSSRSRTSSLVGGENGRHRYSRNLAESRPQALPMTPGMERSGSVSPRKNTEFLELDQGGSPRRSRLLQLHDEEGYFGDGTVKSMRTPRQSGAMKRRAETLPSSANAPFVFPPPPGTARLRSDSLSDDNEQLSSNSYRHSHSRSHDDANSNKFASMRRSNGTRVRGMVESFERSASSSSGSELDGEGTRSRSSSPTKPTRRPLMVADLFSPTPASPDIGTTTLKPTSNRHSKELPRLLPYPPPLAASFFSQPPAPHAPLEQMHTGAAHPLPMSPEHTGSVTSAGVNGNLAEFGTYRPQSSNARLLPIPPDLVPSPSLEEEAPLHHPRPRRGGPPELVSVQALESEEELSMEELLAREGSNGKAVKSGVKTGVHGWDVDSVGDTVKRVPTGPRPLSSNRTKTPLKTKKVSSGARTHSSSSPKESQGSFADGEVDREADAEGDGVVGSISAGGFVNGRRGRRAKGLKPKARSSQDSLSEGGGLKKKYEDAGSQTDESDPDSPVAPNGVSQTDAEEEHARVELEERKREIGARTAELSLLSLEIEETQRELERTQLVLEERTAELDSRALALETRTGEVDERNAGVGEGETRSWRRRRPNLR</sequence>
<gene>
    <name evidence="3" type="ORF">FA13DRAFT_335457</name>
</gene>
<feature type="compositionally biased region" description="Basic residues" evidence="2">
    <location>
        <begin position="523"/>
        <end position="535"/>
    </location>
</feature>
<feature type="region of interest" description="Disordered" evidence="2">
    <location>
        <begin position="424"/>
        <end position="598"/>
    </location>
</feature>
<feature type="region of interest" description="Disordered" evidence="2">
    <location>
        <begin position="314"/>
        <end position="334"/>
    </location>
</feature>
<feature type="compositionally biased region" description="Low complexity" evidence="2">
    <location>
        <begin position="240"/>
        <end position="249"/>
    </location>
</feature>
<protein>
    <submittedName>
        <fullName evidence="3">Uncharacterized protein</fullName>
    </submittedName>
</protein>
<feature type="compositionally biased region" description="Basic and acidic residues" evidence="2">
    <location>
        <begin position="643"/>
        <end position="657"/>
    </location>
</feature>
<feature type="coiled-coil region" evidence="1">
    <location>
        <begin position="601"/>
        <end position="628"/>
    </location>
</feature>
<accession>A0A4Y7TCG5</accession>
<reference evidence="3 4" key="1">
    <citation type="journal article" date="2019" name="Nat. Ecol. Evol.">
        <title>Megaphylogeny resolves global patterns of mushroom evolution.</title>
        <authorList>
            <person name="Varga T."/>
            <person name="Krizsan K."/>
            <person name="Foldi C."/>
            <person name="Dima B."/>
            <person name="Sanchez-Garcia M."/>
            <person name="Sanchez-Ramirez S."/>
            <person name="Szollosi G.J."/>
            <person name="Szarkandi J.G."/>
            <person name="Papp V."/>
            <person name="Albert L."/>
            <person name="Andreopoulos W."/>
            <person name="Angelini C."/>
            <person name="Antonin V."/>
            <person name="Barry K.W."/>
            <person name="Bougher N.L."/>
            <person name="Buchanan P."/>
            <person name="Buyck B."/>
            <person name="Bense V."/>
            <person name="Catcheside P."/>
            <person name="Chovatia M."/>
            <person name="Cooper J."/>
            <person name="Damon W."/>
            <person name="Desjardin D."/>
            <person name="Finy P."/>
            <person name="Geml J."/>
            <person name="Haridas S."/>
            <person name="Hughes K."/>
            <person name="Justo A."/>
            <person name="Karasinski D."/>
            <person name="Kautmanova I."/>
            <person name="Kiss B."/>
            <person name="Kocsube S."/>
            <person name="Kotiranta H."/>
            <person name="LaButti K.M."/>
            <person name="Lechner B.E."/>
            <person name="Liimatainen K."/>
            <person name="Lipzen A."/>
            <person name="Lukacs Z."/>
            <person name="Mihaltcheva S."/>
            <person name="Morgado L.N."/>
            <person name="Niskanen T."/>
            <person name="Noordeloos M.E."/>
            <person name="Ohm R.A."/>
            <person name="Ortiz-Santana B."/>
            <person name="Ovrebo C."/>
            <person name="Racz N."/>
            <person name="Riley R."/>
            <person name="Savchenko A."/>
            <person name="Shiryaev A."/>
            <person name="Soop K."/>
            <person name="Spirin V."/>
            <person name="Szebenyi C."/>
            <person name="Tomsovsky M."/>
            <person name="Tulloss R.E."/>
            <person name="Uehling J."/>
            <person name="Grigoriev I.V."/>
            <person name="Vagvolgyi C."/>
            <person name="Papp T."/>
            <person name="Martin F.M."/>
            <person name="Miettinen O."/>
            <person name="Hibbett D.S."/>
            <person name="Nagy L.G."/>
        </authorList>
    </citation>
    <scope>NUCLEOTIDE SEQUENCE [LARGE SCALE GENOMIC DNA]</scope>
    <source>
        <strain evidence="3 4">FP101781</strain>
    </source>
</reference>
<dbReference type="AlphaFoldDB" id="A0A4Y7TCG5"/>
<organism evidence="3 4">
    <name type="scientific">Coprinellus micaceus</name>
    <name type="common">Glistening ink-cap mushroom</name>
    <name type="synonym">Coprinus micaceus</name>
    <dbReference type="NCBI Taxonomy" id="71717"/>
    <lineage>
        <taxon>Eukaryota</taxon>
        <taxon>Fungi</taxon>
        <taxon>Dikarya</taxon>
        <taxon>Basidiomycota</taxon>
        <taxon>Agaricomycotina</taxon>
        <taxon>Agaricomycetes</taxon>
        <taxon>Agaricomycetidae</taxon>
        <taxon>Agaricales</taxon>
        <taxon>Agaricineae</taxon>
        <taxon>Psathyrellaceae</taxon>
        <taxon>Coprinellus</taxon>
    </lineage>
</organism>
<feature type="compositionally biased region" description="Basic and acidic residues" evidence="2">
    <location>
        <begin position="581"/>
        <end position="595"/>
    </location>
</feature>
<keyword evidence="4" id="KW-1185">Reference proteome</keyword>
<dbReference type="Proteomes" id="UP000298030">
    <property type="component" value="Unassembled WGS sequence"/>
</dbReference>
<feature type="compositionally biased region" description="Polar residues" evidence="2">
    <location>
        <begin position="478"/>
        <end position="493"/>
    </location>
</feature>
<feature type="compositionally biased region" description="Low complexity" evidence="2">
    <location>
        <begin position="41"/>
        <end position="55"/>
    </location>
</feature>
<evidence type="ECO:0000256" key="2">
    <source>
        <dbReference type="SAM" id="MobiDB-lite"/>
    </source>
</evidence>
<evidence type="ECO:0000313" key="3">
    <source>
        <dbReference type="EMBL" id="TEB31618.1"/>
    </source>
</evidence>
<feature type="region of interest" description="Disordered" evidence="2">
    <location>
        <begin position="144"/>
        <end position="299"/>
    </location>
</feature>
<dbReference type="EMBL" id="QPFP01000018">
    <property type="protein sequence ID" value="TEB31618.1"/>
    <property type="molecule type" value="Genomic_DNA"/>
</dbReference>
<name>A0A4Y7TCG5_COPMI</name>